<dbReference type="HOGENOM" id="CLU_1856875_0_0_1"/>
<dbReference type="KEGG" id="ztr:MYCGRDRAFT_105598"/>
<gene>
    <name evidence="1" type="ORF">MYCGRDRAFT_105598</name>
</gene>
<protein>
    <submittedName>
        <fullName evidence="1">Uncharacterized protein</fullName>
    </submittedName>
</protein>
<sequence length="138" mass="15471">MWDGKLGLEDGHLALGRMVSEDTPLTFWEIGTGRRRPHEFRNEPPETRMKLLRAIDRPRAAAACSRTILNHNRPTQIPSLSDHSISHVLRAPEGDHEGRTIHSALRHPTLRWKELPLPAVARHAEGESGTSMEQAGGR</sequence>
<reference evidence="1 2" key="1">
    <citation type="journal article" date="2011" name="PLoS Genet.">
        <title>Finished genome of the fungal wheat pathogen Mycosphaerella graminicola reveals dispensome structure, chromosome plasticity, and stealth pathogenesis.</title>
        <authorList>
            <person name="Goodwin S.B."/>
            <person name="Ben M'barek S."/>
            <person name="Dhillon B."/>
            <person name="Wittenberg A.H.J."/>
            <person name="Crane C.F."/>
            <person name="Hane J.K."/>
            <person name="Foster A.J."/>
            <person name="Van der Lee T.A.J."/>
            <person name="Grimwood J."/>
            <person name="Aerts A."/>
            <person name="Antoniw J."/>
            <person name="Bailey A."/>
            <person name="Bluhm B."/>
            <person name="Bowler J."/>
            <person name="Bristow J."/>
            <person name="van der Burgt A."/>
            <person name="Canto-Canche B."/>
            <person name="Churchill A.C.L."/>
            <person name="Conde-Ferraez L."/>
            <person name="Cools H.J."/>
            <person name="Coutinho P.M."/>
            <person name="Csukai M."/>
            <person name="Dehal P."/>
            <person name="De Wit P."/>
            <person name="Donzelli B."/>
            <person name="van de Geest H.C."/>
            <person name="van Ham R.C.H.J."/>
            <person name="Hammond-Kosack K.E."/>
            <person name="Henrissat B."/>
            <person name="Kilian A."/>
            <person name="Kobayashi A.K."/>
            <person name="Koopmann E."/>
            <person name="Kourmpetis Y."/>
            <person name="Kuzniar A."/>
            <person name="Lindquist E."/>
            <person name="Lombard V."/>
            <person name="Maliepaard C."/>
            <person name="Martins N."/>
            <person name="Mehrabi R."/>
            <person name="Nap J.P.H."/>
            <person name="Ponomarenko A."/>
            <person name="Rudd J.J."/>
            <person name="Salamov A."/>
            <person name="Schmutz J."/>
            <person name="Schouten H.J."/>
            <person name="Shapiro H."/>
            <person name="Stergiopoulos I."/>
            <person name="Torriani S.F.F."/>
            <person name="Tu H."/>
            <person name="de Vries R.P."/>
            <person name="Waalwijk C."/>
            <person name="Ware S.B."/>
            <person name="Wiebenga A."/>
            <person name="Zwiers L.-H."/>
            <person name="Oliver R.P."/>
            <person name="Grigoriev I.V."/>
            <person name="Kema G.H.J."/>
        </authorList>
    </citation>
    <scope>NUCLEOTIDE SEQUENCE [LARGE SCALE GENOMIC DNA]</scope>
    <source>
        <strain evidence="2">CBS 115943 / IPO323</strain>
    </source>
</reference>
<dbReference type="Proteomes" id="UP000008062">
    <property type="component" value="Chromosome 8"/>
</dbReference>
<proteinExistence type="predicted"/>
<dbReference type="InParanoid" id="F9XH23"/>
<dbReference type="AlphaFoldDB" id="F9XH23"/>
<dbReference type="EMBL" id="CM001203">
    <property type="protein sequence ID" value="EGP85138.1"/>
    <property type="molecule type" value="Genomic_DNA"/>
</dbReference>
<organism evidence="1 2">
    <name type="scientific">Zymoseptoria tritici (strain CBS 115943 / IPO323)</name>
    <name type="common">Speckled leaf blotch fungus</name>
    <name type="synonym">Septoria tritici</name>
    <dbReference type="NCBI Taxonomy" id="336722"/>
    <lineage>
        <taxon>Eukaryota</taxon>
        <taxon>Fungi</taxon>
        <taxon>Dikarya</taxon>
        <taxon>Ascomycota</taxon>
        <taxon>Pezizomycotina</taxon>
        <taxon>Dothideomycetes</taxon>
        <taxon>Dothideomycetidae</taxon>
        <taxon>Mycosphaerellales</taxon>
        <taxon>Mycosphaerellaceae</taxon>
        <taxon>Zymoseptoria</taxon>
    </lineage>
</organism>
<dbReference type="RefSeq" id="XP_003850162.1">
    <property type="nucleotide sequence ID" value="XM_003850114.1"/>
</dbReference>
<accession>F9XH23</accession>
<evidence type="ECO:0000313" key="2">
    <source>
        <dbReference type="Proteomes" id="UP000008062"/>
    </source>
</evidence>
<name>F9XH23_ZYMTI</name>
<keyword evidence="2" id="KW-1185">Reference proteome</keyword>
<evidence type="ECO:0000313" key="1">
    <source>
        <dbReference type="EMBL" id="EGP85138.1"/>
    </source>
</evidence>
<dbReference type="GeneID" id="13394438"/>